<comment type="similarity">
    <text evidence="2">Belongs to the MoaD family.</text>
</comment>
<dbReference type="InterPro" id="IPR016155">
    <property type="entry name" value="Mopterin_synth/thiamin_S_b"/>
</dbReference>
<dbReference type="Proteomes" id="UP001222770">
    <property type="component" value="Unassembled WGS sequence"/>
</dbReference>
<evidence type="ECO:0000256" key="1">
    <source>
        <dbReference type="ARBA" id="ARBA00022741"/>
    </source>
</evidence>
<organism evidence="4 5">
    <name type="scientific">Novosphingobium cyanobacteriorum</name>
    <dbReference type="NCBI Taxonomy" id="3024215"/>
    <lineage>
        <taxon>Bacteria</taxon>
        <taxon>Pseudomonadati</taxon>
        <taxon>Pseudomonadota</taxon>
        <taxon>Alphaproteobacteria</taxon>
        <taxon>Sphingomonadales</taxon>
        <taxon>Sphingomonadaceae</taxon>
        <taxon>Novosphingobium</taxon>
    </lineage>
</organism>
<dbReference type="InterPro" id="IPR012675">
    <property type="entry name" value="Beta-grasp_dom_sf"/>
</dbReference>
<comment type="caution">
    <text evidence="4">The sequence shown here is derived from an EMBL/GenBank/DDBJ whole genome shotgun (WGS) entry which is preliminary data.</text>
</comment>
<dbReference type="SUPFAM" id="SSF54285">
    <property type="entry name" value="MoaD/ThiS"/>
    <property type="match status" value="1"/>
</dbReference>
<dbReference type="Pfam" id="PF02597">
    <property type="entry name" value="ThiS"/>
    <property type="match status" value="1"/>
</dbReference>
<evidence type="ECO:0000313" key="4">
    <source>
        <dbReference type="EMBL" id="MDF8334702.1"/>
    </source>
</evidence>
<proteinExistence type="inferred from homology"/>
<dbReference type="InterPro" id="IPR003749">
    <property type="entry name" value="ThiS/MoaD-like"/>
</dbReference>
<dbReference type="Gene3D" id="3.10.20.30">
    <property type="match status" value="1"/>
</dbReference>
<keyword evidence="1" id="KW-0547">Nucleotide-binding</keyword>
<accession>A0ABT6CLB4</accession>
<dbReference type="PANTHER" id="PTHR33359:SF1">
    <property type="entry name" value="MOLYBDOPTERIN SYNTHASE SULFUR CARRIER SUBUNIT"/>
    <property type="match status" value="1"/>
</dbReference>
<evidence type="ECO:0000256" key="3">
    <source>
        <dbReference type="ARBA" id="ARBA00024247"/>
    </source>
</evidence>
<reference evidence="4 5" key="1">
    <citation type="submission" date="2023-03" db="EMBL/GenBank/DDBJ databases">
        <title>Novosphingobium cyanobacteriorum sp. nov., isolated from a eutrophic reservoir during the Microcystis bloom period.</title>
        <authorList>
            <person name="Kang M."/>
            <person name="Le V."/>
            <person name="Ko S.-R."/>
            <person name="Lee S.-A."/>
            <person name="Ahn C.-Y."/>
        </authorList>
    </citation>
    <scope>NUCLEOTIDE SEQUENCE [LARGE SCALE GENOMIC DNA]</scope>
    <source>
        <strain evidence="4 5">HBC54</strain>
    </source>
</reference>
<protein>
    <recommendedName>
        <fullName evidence="3">Molybdopterin synthase sulfur carrier subunit</fullName>
    </recommendedName>
</protein>
<evidence type="ECO:0000313" key="5">
    <source>
        <dbReference type="Proteomes" id="UP001222770"/>
    </source>
</evidence>
<evidence type="ECO:0000256" key="2">
    <source>
        <dbReference type="ARBA" id="ARBA00024200"/>
    </source>
</evidence>
<dbReference type="InterPro" id="IPR044672">
    <property type="entry name" value="MOCS2A"/>
</dbReference>
<sequence length="86" mass="8795">MTMTTLRIELCGRLAEACGREVELAVPIDGLPVHALFAALADAHPLLGEALARGRVRACVNEELVSGSTVVTAGDAVALFPPVSGG</sequence>
<dbReference type="EMBL" id="JAROCY010000016">
    <property type="protein sequence ID" value="MDF8334702.1"/>
    <property type="molecule type" value="Genomic_DNA"/>
</dbReference>
<dbReference type="RefSeq" id="WP_277279478.1">
    <property type="nucleotide sequence ID" value="NZ_JAROCY010000016.1"/>
</dbReference>
<dbReference type="PANTHER" id="PTHR33359">
    <property type="entry name" value="MOLYBDOPTERIN SYNTHASE SULFUR CARRIER SUBUNIT"/>
    <property type="match status" value="1"/>
</dbReference>
<name>A0ABT6CLB4_9SPHN</name>
<gene>
    <name evidence="4" type="ORF">POM99_15945</name>
</gene>
<keyword evidence="5" id="KW-1185">Reference proteome</keyword>
<dbReference type="CDD" id="cd00754">
    <property type="entry name" value="Ubl_MoaD"/>
    <property type="match status" value="1"/>
</dbReference>